<feature type="transmembrane region" description="Helical" evidence="1">
    <location>
        <begin position="12"/>
        <end position="35"/>
    </location>
</feature>
<name>A0A521ECD1_SACCC</name>
<evidence type="ECO:0000259" key="2">
    <source>
        <dbReference type="Pfam" id="PF06580"/>
    </source>
</evidence>
<sequence>MYKKVLIISGHILFWILGLYVISKVFGVASVEVYAERADGAEEVVVTYKHNFIRATIVTVVLSAVVFYSNIFVFLKTYFINKKLVPYIIKIWGLTLLLVLSDILLNKYLNYPQIKNGTLYFPSMGVHMGLFVFYIALSFAYAFTIEWYKSEKLKNEIAKENISSELSFLKSQINPHFLFNTLNNLYSIAQKHQISELSAGIQELSNLMRYMLYESNAEFVLLQNEVDYIESFIAIQQLRLDEEDELMVNFEKKGEFGACSIAPMILLPFVENAFKHGFSLNESSVIHITLKVLHDGIYFKIRNKAFKQHSISDKNAGIGLENVTRRLHLIYPGKHHLKIYETDGYFTAELRITTNG</sequence>
<dbReference type="RefSeq" id="WP_142534179.1">
    <property type="nucleotide sequence ID" value="NZ_FXTB01000008.1"/>
</dbReference>
<evidence type="ECO:0000256" key="1">
    <source>
        <dbReference type="SAM" id="Phobius"/>
    </source>
</evidence>
<dbReference type="Gene3D" id="3.30.565.10">
    <property type="entry name" value="Histidine kinase-like ATPase, C-terminal domain"/>
    <property type="match status" value="1"/>
</dbReference>
<feature type="domain" description="Signal transduction histidine kinase internal region" evidence="2">
    <location>
        <begin position="165"/>
        <end position="242"/>
    </location>
</feature>
<dbReference type="GO" id="GO:0016020">
    <property type="term" value="C:membrane"/>
    <property type="evidence" value="ECO:0007669"/>
    <property type="project" value="InterPro"/>
</dbReference>
<feature type="transmembrane region" description="Helical" evidence="1">
    <location>
        <begin position="87"/>
        <end position="105"/>
    </location>
</feature>
<evidence type="ECO:0000313" key="4">
    <source>
        <dbReference type="Proteomes" id="UP000319040"/>
    </source>
</evidence>
<dbReference type="Pfam" id="PF06580">
    <property type="entry name" value="His_kinase"/>
    <property type="match status" value="1"/>
</dbReference>
<dbReference type="Proteomes" id="UP000319040">
    <property type="component" value="Unassembled WGS sequence"/>
</dbReference>
<protein>
    <submittedName>
        <fullName evidence="3">Histidine kinase</fullName>
    </submittedName>
</protein>
<gene>
    <name evidence="3" type="ORF">SAMN06265379_108135</name>
</gene>
<dbReference type="GO" id="GO:0000155">
    <property type="term" value="F:phosphorelay sensor kinase activity"/>
    <property type="evidence" value="ECO:0007669"/>
    <property type="project" value="InterPro"/>
</dbReference>
<dbReference type="InterPro" id="IPR036890">
    <property type="entry name" value="HATPase_C_sf"/>
</dbReference>
<dbReference type="PANTHER" id="PTHR34220:SF7">
    <property type="entry name" value="SENSOR HISTIDINE KINASE YPDA"/>
    <property type="match status" value="1"/>
</dbReference>
<dbReference type="AlphaFoldDB" id="A0A521ECD1"/>
<keyword evidence="1" id="KW-0472">Membrane</keyword>
<organism evidence="3 4">
    <name type="scientific">Saccharicrinis carchari</name>
    <dbReference type="NCBI Taxonomy" id="1168039"/>
    <lineage>
        <taxon>Bacteria</taxon>
        <taxon>Pseudomonadati</taxon>
        <taxon>Bacteroidota</taxon>
        <taxon>Bacteroidia</taxon>
        <taxon>Marinilabiliales</taxon>
        <taxon>Marinilabiliaceae</taxon>
        <taxon>Saccharicrinis</taxon>
    </lineage>
</organism>
<keyword evidence="4" id="KW-1185">Reference proteome</keyword>
<feature type="transmembrane region" description="Helical" evidence="1">
    <location>
        <begin position="125"/>
        <end position="144"/>
    </location>
</feature>
<reference evidence="3 4" key="1">
    <citation type="submission" date="2017-05" db="EMBL/GenBank/DDBJ databases">
        <authorList>
            <person name="Varghese N."/>
            <person name="Submissions S."/>
        </authorList>
    </citation>
    <scope>NUCLEOTIDE SEQUENCE [LARGE SCALE GENOMIC DNA]</scope>
    <source>
        <strain evidence="3 4">DSM 27040</strain>
    </source>
</reference>
<evidence type="ECO:0000313" key="3">
    <source>
        <dbReference type="EMBL" id="SMO81594.1"/>
    </source>
</evidence>
<dbReference type="EMBL" id="FXTB01000008">
    <property type="protein sequence ID" value="SMO81594.1"/>
    <property type="molecule type" value="Genomic_DNA"/>
</dbReference>
<keyword evidence="1" id="KW-0812">Transmembrane</keyword>
<dbReference type="SUPFAM" id="SSF55874">
    <property type="entry name" value="ATPase domain of HSP90 chaperone/DNA topoisomerase II/histidine kinase"/>
    <property type="match status" value="1"/>
</dbReference>
<keyword evidence="1" id="KW-1133">Transmembrane helix</keyword>
<dbReference type="OrthoDB" id="9809908at2"/>
<feature type="transmembrane region" description="Helical" evidence="1">
    <location>
        <begin position="55"/>
        <end position="75"/>
    </location>
</feature>
<accession>A0A521ECD1</accession>
<dbReference type="InterPro" id="IPR050640">
    <property type="entry name" value="Bact_2-comp_sensor_kinase"/>
</dbReference>
<dbReference type="PANTHER" id="PTHR34220">
    <property type="entry name" value="SENSOR HISTIDINE KINASE YPDA"/>
    <property type="match status" value="1"/>
</dbReference>
<dbReference type="InterPro" id="IPR010559">
    <property type="entry name" value="Sig_transdc_His_kin_internal"/>
</dbReference>
<keyword evidence="3" id="KW-0808">Transferase</keyword>
<keyword evidence="3" id="KW-0418">Kinase</keyword>
<proteinExistence type="predicted"/>